<gene>
    <name evidence="3" type="ORF">GpartN1_g2695.t1</name>
</gene>
<evidence type="ECO:0000256" key="1">
    <source>
        <dbReference type="SAM" id="Coils"/>
    </source>
</evidence>
<feature type="coiled-coil region" evidence="1">
    <location>
        <begin position="810"/>
        <end position="837"/>
    </location>
</feature>
<dbReference type="Pfam" id="PF23802">
    <property type="entry name" value="DUF7178"/>
    <property type="match status" value="1"/>
</dbReference>
<organism evidence="3 4">
    <name type="scientific">Galdieria partita</name>
    <dbReference type="NCBI Taxonomy" id="83374"/>
    <lineage>
        <taxon>Eukaryota</taxon>
        <taxon>Rhodophyta</taxon>
        <taxon>Bangiophyceae</taxon>
        <taxon>Galdieriales</taxon>
        <taxon>Galdieriaceae</taxon>
        <taxon>Galdieria</taxon>
    </lineage>
</organism>
<evidence type="ECO:0000313" key="3">
    <source>
        <dbReference type="EMBL" id="GJQ10904.1"/>
    </source>
</evidence>
<comment type="caution">
    <text evidence="3">The sequence shown here is derived from an EMBL/GenBank/DDBJ whole genome shotgun (WGS) entry which is preliminary data.</text>
</comment>
<keyword evidence="1" id="KW-0175">Coiled coil</keyword>
<feature type="region of interest" description="Disordered" evidence="2">
    <location>
        <begin position="134"/>
        <end position="161"/>
    </location>
</feature>
<reference evidence="3" key="2">
    <citation type="submission" date="2022-01" db="EMBL/GenBank/DDBJ databases">
        <authorList>
            <person name="Hirooka S."/>
            <person name="Miyagishima S.Y."/>
        </authorList>
    </citation>
    <scope>NUCLEOTIDE SEQUENCE</scope>
    <source>
        <strain evidence="3">NBRC 102759</strain>
    </source>
</reference>
<reference evidence="3" key="1">
    <citation type="journal article" date="2022" name="Proc. Natl. Acad. Sci. U.S.A.">
        <title>Life cycle and functional genomics of the unicellular red alga Galdieria for elucidating algal and plant evolution and industrial use.</title>
        <authorList>
            <person name="Hirooka S."/>
            <person name="Itabashi T."/>
            <person name="Ichinose T.M."/>
            <person name="Onuma R."/>
            <person name="Fujiwara T."/>
            <person name="Yamashita S."/>
            <person name="Jong L.W."/>
            <person name="Tomita R."/>
            <person name="Iwane A.H."/>
            <person name="Miyagishima S.Y."/>
        </authorList>
    </citation>
    <scope>NUCLEOTIDE SEQUENCE</scope>
    <source>
        <strain evidence="3">NBRC 102759</strain>
    </source>
</reference>
<feature type="region of interest" description="Disordered" evidence="2">
    <location>
        <begin position="227"/>
        <end position="247"/>
    </location>
</feature>
<protein>
    <submittedName>
        <fullName evidence="3">Uncharacterized protein</fullName>
    </submittedName>
</protein>
<name>A0A9C7PUW7_9RHOD</name>
<evidence type="ECO:0000313" key="4">
    <source>
        <dbReference type="Proteomes" id="UP001061958"/>
    </source>
</evidence>
<feature type="compositionally biased region" description="Polar residues" evidence="2">
    <location>
        <begin position="25"/>
        <end position="39"/>
    </location>
</feature>
<dbReference type="AlphaFoldDB" id="A0A9C7PUW7"/>
<feature type="region of interest" description="Disordered" evidence="2">
    <location>
        <begin position="1"/>
        <end position="40"/>
    </location>
</feature>
<sequence>MQTSLGRNPFLKRARKENEERVSLNVASSTQPVQSNDQATCKKQEIDLIPKDTTPLLPTNTTNDTLQPVKTRKGLETVNQQRSSLFSFHQRTENDLTKVWRVKRKTIKTKLETKETGSVDDNNSYHNSHNALKAELEEEKPQEKTLSPNKGLYGPTEEMVEKPQSNVIEQSKLGEKPCLKTKRFSPRKLVLIRNYIDTLKKLQDNQTTHVAEWGRKRMKQLIEELRNIPQDDVHSKESTTQEGSHSLLSHLEKHTTTVENYCMGDFANTSSHPTSKEEESSNVDSTFATSSYSSLFNKEGNKSLDAFNEETETFETSFADLDAITIEKIAYFLQQQEHSLRYLRTQHITQRRLFKAFLEDASEEKLESDSFVQYIYQFISVSHLPSNTIMDSQVKVEPTQASFQLAESSIALSGSYDFALHAMKEYILEYPAVFDVICPQGRKQQVAQRALFSYLAFNPLANGIGARQKVVEYYRKYQSTRRQTDHQNNNVRIEHLLEQAMKQRSSNQKKQSIFIPYAKDRIPFDEEFVAKSWCTKILMDKRKPEHEIPSVAYLSELVENAKQHSPHMYSWYEDFHCLIRECCVEDMSETQLFLSCLATCSPNSSLAQNMVNAMLNFRALSQGKRPRWGPYPMRSLINYLAGALGRPSGHKVRAFLENLLFPSESKSVTIDTHMQKIALGTGRLSLSPLEYAVLEDYFRLVSHKMSETLPHRLQSSLWSVVAGNMDYCSELENYRKRVILELPKGMDYSTRDNLLLQLRRMLLELGYLSRKDCDMTKDNKTITFLVYVPLRKETVKSLKGHIALRRTFARKQQRQLLAQEEQEIAEYERAIEYCVSRGEEEVKIDNPSDWKWFYRDWCQIQSYCEPAKLHWNDTSWVDSITDYNIISSNDDWLDHEDPYFGSHQYFDSCHDLQVSLQPNGLWK</sequence>
<dbReference type="Proteomes" id="UP001061958">
    <property type="component" value="Unassembled WGS sequence"/>
</dbReference>
<evidence type="ECO:0000256" key="2">
    <source>
        <dbReference type="SAM" id="MobiDB-lite"/>
    </source>
</evidence>
<dbReference type="EMBL" id="BQMJ01000019">
    <property type="protein sequence ID" value="GJQ10904.1"/>
    <property type="molecule type" value="Genomic_DNA"/>
</dbReference>
<dbReference type="OrthoDB" id="10518224at2759"/>
<proteinExistence type="predicted"/>
<accession>A0A9C7PUW7</accession>
<keyword evidence="4" id="KW-1185">Reference proteome</keyword>
<feature type="compositionally biased region" description="Basic and acidic residues" evidence="2">
    <location>
        <begin position="227"/>
        <end position="239"/>
    </location>
</feature>
<dbReference type="InterPro" id="IPR055602">
    <property type="entry name" value="DUF7178"/>
</dbReference>
<feature type="compositionally biased region" description="Basic and acidic residues" evidence="2">
    <location>
        <begin position="134"/>
        <end position="143"/>
    </location>
</feature>